<organism evidence="2 3">
    <name type="scientific">Phaeocystidibacter marisrubri</name>
    <dbReference type="NCBI Taxonomy" id="1577780"/>
    <lineage>
        <taxon>Bacteria</taxon>
        <taxon>Pseudomonadati</taxon>
        <taxon>Bacteroidota</taxon>
        <taxon>Flavobacteriia</taxon>
        <taxon>Flavobacteriales</taxon>
        <taxon>Phaeocystidibacteraceae</taxon>
        <taxon>Phaeocystidibacter</taxon>
    </lineage>
</organism>
<reference evidence="2 3" key="1">
    <citation type="submission" date="2019-10" db="EMBL/GenBank/DDBJ databases">
        <title>Genome sequence of Phaeocystidibacter marisrubri JCM30614 (type strain).</title>
        <authorList>
            <person name="Bowman J.P."/>
        </authorList>
    </citation>
    <scope>NUCLEOTIDE SEQUENCE [LARGE SCALE GENOMIC DNA]</scope>
    <source>
        <strain evidence="2 3">JCM 30614</strain>
    </source>
</reference>
<evidence type="ECO:0000313" key="3">
    <source>
        <dbReference type="Proteomes" id="UP000484164"/>
    </source>
</evidence>
<dbReference type="OrthoDB" id="9922at2"/>
<gene>
    <name evidence="2" type="ORF">F8C82_09125</name>
</gene>
<keyword evidence="1" id="KW-0732">Signal</keyword>
<feature type="signal peptide" evidence="1">
    <location>
        <begin position="1"/>
        <end position="18"/>
    </location>
</feature>
<evidence type="ECO:0000256" key="1">
    <source>
        <dbReference type="SAM" id="SignalP"/>
    </source>
</evidence>
<comment type="caution">
    <text evidence="2">The sequence shown here is derived from an EMBL/GenBank/DDBJ whole genome shotgun (WGS) entry which is preliminary data.</text>
</comment>
<keyword evidence="3" id="KW-1185">Reference proteome</keyword>
<evidence type="ECO:0000313" key="2">
    <source>
        <dbReference type="EMBL" id="KAB2815849.1"/>
    </source>
</evidence>
<dbReference type="EMBL" id="WBVQ01000002">
    <property type="protein sequence ID" value="KAB2815849.1"/>
    <property type="molecule type" value="Genomic_DNA"/>
</dbReference>
<sequence length="172" mass="18834">MKRSFLILAFLASFASFGQTLNTEIQIGGTNFIGLSINAEGVWNLNDNNAIGLKLGLGVPVAFFDDREAISSTLIGLHYYYKDWGIGMEAAGYHAFPFVSPLNTTTSPEMDMMLFPNINYTFHLESSYLKVGAGVWMPMSYYPGAPGSGELNAQIEDPIPGISLSWGISFKR</sequence>
<feature type="chain" id="PRO_5026776172" description="Porin family protein" evidence="1">
    <location>
        <begin position="19"/>
        <end position="172"/>
    </location>
</feature>
<evidence type="ECO:0008006" key="4">
    <source>
        <dbReference type="Google" id="ProtNLM"/>
    </source>
</evidence>
<proteinExistence type="predicted"/>
<dbReference type="RefSeq" id="WP_151693278.1">
    <property type="nucleotide sequence ID" value="NZ_BMGX01000001.1"/>
</dbReference>
<accession>A0A6L3ZFY4</accession>
<protein>
    <recommendedName>
        <fullName evidence="4">Porin family protein</fullName>
    </recommendedName>
</protein>
<dbReference type="Proteomes" id="UP000484164">
    <property type="component" value="Unassembled WGS sequence"/>
</dbReference>
<dbReference type="AlphaFoldDB" id="A0A6L3ZFY4"/>
<name>A0A6L3ZFY4_9FLAO</name>